<feature type="compositionally biased region" description="Basic and acidic residues" evidence="3">
    <location>
        <begin position="566"/>
        <end position="578"/>
    </location>
</feature>
<feature type="compositionally biased region" description="Basic residues" evidence="3">
    <location>
        <begin position="472"/>
        <end position="481"/>
    </location>
</feature>
<evidence type="ECO:0000256" key="5">
    <source>
        <dbReference type="SAM" id="SignalP"/>
    </source>
</evidence>
<dbReference type="InterPro" id="IPR029052">
    <property type="entry name" value="Metallo-depent_PP-like"/>
</dbReference>
<accession>A0A7S4G6S8</accession>
<dbReference type="InterPro" id="IPR051558">
    <property type="entry name" value="Metallophosphoesterase_PAP"/>
</dbReference>
<feature type="region of interest" description="Disordered" evidence="3">
    <location>
        <begin position="528"/>
        <end position="586"/>
    </location>
</feature>
<feature type="compositionally biased region" description="Polar residues" evidence="3">
    <location>
        <begin position="419"/>
        <end position="431"/>
    </location>
</feature>
<dbReference type="EMBL" id="HBJA01111147">
    <property type="protein sequence ID" value="CAE0827087.1"/>
    <property type="molecule type" value="Transcribed_RNA"/>
</dbReference>
<evidence type="ECO:0000256" key="1">
    <source>
        <dbReference type="ARBA" id="ARBA00022729"/>
    </source>
</evidence>
<dbReference type="InterPro" id="IPR004843">
    <property type="entry name" value="Calcineurin-like_PHP"/>
</dbReference>
<feature type="chain" id="PRO_5031292630" description="Calcineurin-like phosphoesterase domain-containing protein" evidence="5">
    <location>
        <begin position="17"/>
        <end position="650"/>
    </location>
</feature>
<evidence type="ECO:0000313" key="7">
    <source>
        <dbReference type="EMBL" id="CAE0827087.1"/>
    </source>
</evidence>
<dbReference type="PANTHER" id="PTHR10161">
    <property type="entry name" value="TARTRATE-RESISTANT ACID PHOSPHATASE TYPE 5"/>
    <property type="match status" value="1"/>
</dbReference>
<keyword evidence="2" id="KW-0378">Hydrolase</keyword>
<name>A0A7S4G6S8_9EUGL</name>
<reference evidence="7" key="1">
    <citation type="submission" date="2021-01" db="EMBL/GenBank/DDBJ databases">
        <authorList>
            <person name="Corre E."/>
            <person name="Pelletier E."/>
            <person name="Niang G."/>
            <person name="Scheremetjew M."/>
            <person name="Finn R."/>
            <person name="Kale V."/>
            <person name="Holt S."/>
            <person name="Cochrane G."/>
            <person name="Meng A."/>
            <person name="Brown T."/>
            <person name="Cohen L."/>
        </authorList>
    </citation>
    <scope>NUCLEOTIDE SEQUENCE</scope>
    <source>
        <strain evidence="7">CCMP1594</strain>
    </source>
</reference>
<keyword evidence="4" id="KW-0812">Transmembrane</keyword>
<dbReference type="PANTHER" id="PTHR10161:SF14">
    <property type="entry name" value="TARTRATE-RESISTANT ACID PHOSPHATASE TYPE 5"/>
    <property type="match status" value="1"/>
</dbReference>
<organism evidence="7">
    <name type="scientific">Eutreptiella gymnastica</name>
    <dbReference type="NCBI Taxonomy" id="73025"/>
    <lineage>
        <taxon>Eukaryota</taxon>
        <taxon>Discoba</taxon>
        <taxon>Euglenozoa</taxon>
        <taxon>Euglenida</taxon>
        <taxon>Spirocuta</taxon>
        <taxon>Euglenophyceae</taxon>
        <taxon>Eutreptiales</taxon>
        <taxon>Eutreptiaceae</taxon>
        <taxon>Eutreptiella</taxon>
    </lineage>
</organism>
<feature type="compositionally biased region" description="Polar residues" evidence="3">
    <location>
        <begin position="552"/>
        <end position="561"/>
    </location>
</feature>
<dbReference type="AlphaFoldDB" id="A0A7S4G6S8"/>
<feature type="domain" description="Calcineurin-like phosphoesterase" evidence="6">
    <location>
        <begin position="17"/>
        <end position="229"/>
    </location>
</feature>
<dbReference type="GO" id="GO:0016787">
    <property type="term" value="F:hydrolase activity"/>
    <property type="evidence" value="ECO:0007669"/>
    <property type="project" value="UniProtKB-KW"/>
</dbReference>
<keyword evidence="4" id="KW-1133">Transmembrane helix</keyword>
<feature type="compositionally biased region" description="Low complexity" evidence="3">
    <location>
        <begin position="432"/>
        <end position="471"/>
    </location>
</feature>
<evidence type="ECO:0000256" key="3">
    <source>
        <dbReference type="SAM" id="MobiDB-lite"/>
    </source>
</evidence>
<evidence type="ECO:0000256" key="4">
    <source>
        <dbReference type="SAM" id="Phobius"/>
    </source>
</evidence>
<feature type="transmembrane region" description="Helical" evidence="4">
    <location>
        <begin position="627"/>
        <end position="645"/>
    </location>
</feature>
<dbReference type="Pfam" id="PF00149">
    <property type="entry name" value="Metallophos"/>
    <property type="match status" value="1"/>
</dbReference>
<evidence type="ECO:0000256" key="2">
    <source>
        <dbReference type="ARBA" id="ARBA00022801"/>
    </source>
</evidence>
<protein>
    <recommendedName>
        <fullName evidence="6">Calcineurin-like phosphoesterase domain-containing protein</fullName>
    </recommendedName>
</protein>
<keyword evidence="4" id="KW-0472">Membrane</keyword>
<keyword evidence="1 5" id="KW-0732">Signal</keyword>
<evidence type="ECO:0000259" key="6">
    <source>
        <dbReference type="Pfam" id="PF00149"/>
    </source>
</evidence>
<dbReference type="SUPFAM" id="SSF56300">
    <property type="entry name" value="Metallo-dependent phosphatases"/>
    <property type="match status" value="1"/>
</dbReference>
<dbReference type="Gene3D" id="3.60.21.10">
    <property type="match status" value="1"/>
</dbReference>
<gene>
    <name evidence="7" type="ORF">EGYM00163_LOCUS38348</name>
</gene>
<feature type="region of interest" description="Disordered" evidence="3">
    <location>
        <begin position="398"/>
        <end position="502"/>
    </location>
</feature>
<proteinExistence type="predicted"/>
<feature type="signal peptide" evidence="5">
    <location>
        <begin position="1"/>
        <end position="16"/>
    </location>
</feature>
<sequence length="650" mass="71479">MHSWYLLLALLVDARALRFLAVGDWGCDCPNQYHVAKWMGTVGAQLNIDFVTGVGDHFYDTRYGGCPNNAQSVRFEQTFDKVYTAPSLQTRWYNILGNHDWGRNHSAYFGRTALSPRWYQPDYYFTETIESKQGAGSVQLIWIDTHAIVLVSTGSHSHESRTAKKVVERQQKWVQEVISQSKADWVLVVGHHPVYSGGHYPGGAGVAEALVPLFKTHGVAAYFDGHDHNMQHLSHQNVEYFVNGNGGLNVDSRRHQLSPPNGSQRFYSAGGGFTAVQLESKASMKVEYYGSQGQRVYCYRVFNPRTTSGSNIRSDICEYKDKLAQHVPPQALELGEWLLRNAVNWDQIKSIVKAGTTTIQQFVALDWQKEFSRHGFRKRHRDFVTRLIEWTREEIAAGRPPWRAQKPSTSSGGPGALQSRASPPSAAQNRSAGPNAEAPRNARPAAQNHSTTPAAQSSSSSDAPPRRSPTAGHRRHSRRAPQNRSETPQPPTKPQVADPEAHARPGTLLQSAGVAGPDHRALLAVKAPAKPGGSSSAVGNASKVADPKSTKDPNINTVKSTPNHRRSPDPRLKSESHKAAASPEHITAAVRMEQTDETEAKMHIADSLSSFLSATGSSKMASGTAKFWAFFPVVIVVALLVTAIVRMSRR</sequence>